<dbReference type="NCBIfam" id="TIGR01145">
    <property type="entry name" value="ATP_synt_delta"/>
    <property type="match status" value="1"/>
</dbReference>
<evidence type="ECO:0000313" key="20">
    <source>
        <dbReference type="Proteomes" id="UP000037247"/>
    </source>
</evidence>
<comment type="similarity">
    <text evidence="2">In the C-terminal section; belongs to the ATPase delta chain family.</text>
</comment>
<keyword evidence="20" id="KW-1185">Reference proteome</keyword>
<accession>A0ABR5I737</accession>
<evidence type="ECO:0000256" key="5">
    <source>
        <dbReference type="ARBA" id="ARBA00022475"/>
    </source>
</evidence>
<dbReference type="Pfam" id="PF00430">
    <property type="entry name" value="ATP-synt_B"/>
    <property type="match status" value="1"/>
</dbReference>
<comment type="similarity">
    <text evidence="3">In the N-terminal section; belongs to the ATPase B chain family.</text>
</comment>
<reference evidence="19 20" key="1">
    <citation type="submission" date="2015-05" db="EMBL/GenBank/DDBJ databases">
        <title>Draft genome sequence of the bacterium Gordonia jacobaea a new member of the Gordonia genus.</title>
        <authorList>
            <person name="Jimenez-Galisteo G."/>
            <person name="Dominguez A."/>
            <person name="Munoz E."/>
            <person name="Vinas M."/>
        </authorList>
    </citation>
    <scope>NUCLEOTIDE SEQUENCE [LARGE SCALE GENOMIC DNA]</scope>
    <source>
        <strain evidence="20">mv1</strain>
    </source>
</reference>
<dbReference type="SUPFAM" id="SSF47928">
    <property type="entry name" value="N-terminal domain of the delta subunit of the F1F0-ATP synthase"/>
    <property type="match status" value="1"/>
</dbReference>
<keyword evidence="4 17" id="KW-0813">Transport</keyword>
<comment type="function">
    <text evidence="15 17">F(1)F(0) ATP synthase produces ATP from ADP in the presence of a proton or sodium gradient. F-type ATPases consist of two structural domains, F(1) containing the extramembraneous catalytic core and F(0) containing the membrane proton channel, linked together by a central stalk and a peripheral stalk. During catalysis, ATP synthesis in the catalytic domain of F(1) is coupled via a rotary mechanism of the central stalk subunits to proton translocation.</text>
</comment>
<sequence length="450" mass="48556">MDIFIGQLIGFLIVIFLLWKFVVPFLRKVVKNAQDVVDQQVAESDAAKARLEDAKVAHERSIEQAKVEAKQLHEGAVEDAEGIADDLHKQADAEVKRISEHGKAQGELTRTSMVRQLRSELGLTAVDGAGKIVRDHLADPANQSETVDRVIDELSAMSRGGQPSTGVPSSSELIGLHSMHAASREAARAVAREFATNTEGKSPQDLLAASEDLTQIIDFLQQNPVLRKKFTEDEDFPALKKNLVHTLFDGKASPIAVEIVASAVAQHWSAPNDILVALRRQNALVVLTAAERDGQIEQVEDELFRVSRLLDANPTLASLLTDFTKPADRRNGLLTGLVGDQIGDYTSHLLTQTISLLHGQPAESAVDQLAALAAALRGETVAHVVSAAELSDAQKERLGGVLAEIYHRSISVQTEVDPSIIGGLRIGVGDEVIEADIATRLAKAAETLPR</sequence>
<dbReference type="Pfam" id="PF00213">
    <property type="entry name" value="OSCP"/>
    <property type="match status" value="1"/>
</dbReference>
<dbReference type="NCBIfam" id="NF009961">
    <property type="entry name" value="PRK13428.1"/>
    <property type="match status" value="1"/>
</dbReference>
<evidence type="ECO:0000256" key="1">
    <source>
        <dbReference type="ARBA" id="ARBA00004162"/>
    </source>
</evidence>
<keyword evidence="18" id="KW-0139">CF(1)</keyword>
<dbReference type="InterPro" id="IPR000711">
    <property type="entry name" value="ATPase_OSCP/dsu"/>
</dbReference>
<keyword evidence="5 17" id="KW-1003">Cell membrane</keyword>
<comment type="similarity">
    <text evidence="18">Belongs to the ATPase delta chain family.</text>
</comment>
<dbReference type="InterPro" id="IPR028987">
    <property type="entry name" value="ATP_synth_B-like_membr_sf"/>
</dbReference>
<gene>
    <name evidence="18" type="primary">atpH</name>
    <name evidence="17" type="synonym">atpF</name>
    <name evidence="19" type="ORF">ABW18_21180</name>
</gene>
<organism evidence="19 20">
    <name type="scientific">Gordonia jacobaea</name>
    <dbReference type="NCBI Taxonomy" id="122202"/>
    <lineage>
        <taxon>Bacteria</taxon>
        <taxon>Bacillati</taxon>
        <taxon>Actinomycetota</taxon>
        <taxon>Actinomycetes</taxon>
        <taxon>Mycobacteriales</taxon>
        <taxon>Gordoniaceae</taxon>
        <taxon>Gordonia</taxon>
    </lineage>
</organism>
<evidence type="ECO:0000256" key="9">
    <source>
        <dbReference type="ARBA" id="ARBA00022989"/>
    </source>
</evidence>
<dbReference type="CDD" id="cd06503">
    <property type="entry name" value="ATP-synt_Fo_b"/>
    <property type="match status" value="1"/>
</dbReference>
<dbReference type="HAMAP" id="MF_01416">
    <property type="entry name" value="ATP_synth_delta_bact"/>
    <property type="match status" value="1"/>
</dbReference>
<evidence type="ECO:0000256" key="7">
    <source>
        <dbReference type="ARBA" id="ARBA00022692"/>
    </source>
</evidence>
<dbReference type="PANTHER" id="PTHR11910">
    <property type="entry name" value="ATP SYNTHASE DELTA CHAIN"/>
    <property type="match status" value="1"/>
</dbReference>
<evidence type="ECO:0000256" key="12">
    <source>
        <dbReference type="ARBA" id="ARBA00023268"/>
    </source>
</evidence>
<dbReference type="HAMAP" id="MF_01398">
    <property type="entry name" value="ATP_synth_b_bprime"/>
    <property type="match status" value="1"/>
</dbReference>
<comment type="function">
    <text evidence="14">This fusion protein includes a component of the F(0) channel (subunit b) and of the F(1) subunit (subunit delta). Two copies of subunit b and one of delta together form the peripheral 'stator' stalk which links F(1) to F(0).</text>
</comment>
<evidence type="ECO:0000256" key="14">
    <source>
        <dbReference type="ARBA" id="ARBA00024925"/>
    </source>
</evidence>
<evidence type="ECO:0000256" key="11">
    <source>
        <dbReference type="ARBA" id="ARBA00023136"/>
    </source>
</evidence>
<dbReference type="RefSeq" id="WP_049700978.1">
    <property type="nucleotide sequence ID" value="NZ_CBDRLS010000009.1"/>
</dbReference>
<dbReference type="EMBL" id="LDTZ01000026">
    <property type="protein sequence ID" value="KNA89376.1"/>
    <property type="molecule type" value="Genomic_DNA"/>
</dbReference>
<keyword evidence="9 17" id="KW-1133">Transmembrane helix</keyword>
<evidence type="ECO:0000256" key="18">
    <source>
        <dbReference type="HAMAP-Rule" id="MF_01416"/>
    </source>
</evidence>
<evidence type="ECO:0000256" key="6">
    <source>
        <dbReference type="ARBA" id="ARBA00022547"/>
    </source>
</evidence>
<comment type="subunit">
    <text evidence="16 17">F-type ATPases have 2 components, F(1) - the catalytic core - and F(0) - the membrane proton channel. F(1) has five subunits: alpha(3), beta(3), gamma(1), delta(1), epsilon(1). F(0) has three main subunits: a(1), b(2) and c(10-14). The alpha and beta chains form an alternating ring which encloses part of the gamma chain. F(1) is attached to F(0) by a central stalk formed by the gamma and epsilon chains, while a peripheral stalk is formed by the delta and b chains.</text>
</comment>
<evidence type="ECO:0000256" key="4">
    <source>
        <dbReference type="ARBA" id="ARBA00022448"/>
    </source>
</evidence>
<dbReference type="InterPro" id="IPR026015">
    <property type="entry name" value="ATP_synth_OSCP/delta_N_sf"/>
</dbReference>
<evidence type="ECO:0000256" key="2">
    <source>
        <dbReference type="ARBA" id="ARBA00010377"/>
    </source>
</evidence>
<comment type="similarity">
    <text evidence="17">Belongs to the ATPase B chain family.</text>
</comment>
<keyword evidence="11 17" id="KW-0472">Membrane</keyword>
<keyword evidence="8 17" id="KW-0375">Hydrogen ion transport</keyword>
<keyword evidence="13 17" id="KW-0066">ATP synthesis</keyword>
<keyword evidence="6 17" id="KW-0138">CF(0)</keyword>
<evidence type="ECO:0000256" key="3">
    <source>
        <dbReference type="ARBA" id="ARBA00010811"/>
    </source>
</evidence>
<evidence type="ECO:0000256" key="15">
    <source>
        <dbReference type="ARBA" id="ARBA00025198"/>
    </source>
</evidence>
<evidence type="ECO:0000256" key="17">
    <source>
        <dbReference type="HAMAP-Rule" id="MF_01398"/>
    </source>
</evidence>
<evidence type="ECO:0000313" key="19">
    <source>
        <dbReference type="EMBL" id="KNA89376.1"/>
    </source>
</evidence>
<comment type="subcellular location">
    <subcellularLocation>
        <location evidence="18">Cell membrane</location>
        <topology evidence="18">Peripheral membrane protein</topology>
    </subcellularLocation>
    <subcellularLocation>
        <location evidence="1 17">Cell membrane</location>
        <topology evidence="1 17">Single-pass membrane protein</topology>
    </subcellularLocation>
</comment>
<keyword evidence="7 17" id="KW-0812">Transmembrane</keyword>
<dbReference type="NCBIfam" id="NF009967">
    <property type="entry name" value="PRK13430.1"/>
    <property type="match status" value="1"/>
</dbReference>
<evidence type="ECO:0000256" key="16">
    <source>
        <dbReference type="ARBA" id="ARBA00025830"/>
    </source>
</evidence>
<keyword evidence="10 17" id="KW-0406">Ion transport</keyword>
<evidence type="ECO:0000256" key="8">
    <source>
        <dbReference type="ARBA" id="ARBA00022781"/>
    </source>
</evidence>
<feature type="transmembrane region" description="Helical" evidence="17">
    <location>
        <begin position="6"/>
        <end position="26"/>
    </location>
</feature>
<comment type="function">
    <text evidence="17">Component of the F(0) channel, it forms part of the peripheral stalk, linking F(1) to F(0).</text>
</comment>
<dbReference type="InterPro" id="IPR005864">
    <property type="entry name" value="ATP_synth_F0_bsu_bac"/>
</dbReference>
<evidence type="ECO:0000256" key="13">
    <source>
        <dbReference type="ARBA" id="ARBA00023310"/>
    </source>
</evidence>
<protein>
    <recommendedName>
        <fullName evidence="17 18">Multifunctional fusion protein</fullName>
    </recommendedName>
    <domain>
        <recommendedName>
            <fullName evidence="17">ATP synthase subunit b</fullName>
        </recommendedName>
        <alternativeName>
            <fullName evidence="17">ATP synthase F(0) sector subunit b</fullName>
        </alternativeName>
        <alternativeName>
            <fullName evidence="17">ATPase subunit I</fullName>
        </alternativeName>
        <alternativeName>
            <fullName evidence="17">F-type ATPase subunit b</fullName>
            <shortName evidence="17">F-ATPase subunit b</shortName>
        </alternativeName>
    </domain>
    <domain>
        <recommendedName>
            <fullName evidence="18">ATP synthase subunit delta</fullName>
        </recommendedName>
        <alternativeName>
            <fullName evidence="18">ATP synthase F(1) sector subunit delta</fullName>
        </alternativeName>
        <alternativeName>
            <fullName evidence="18">F-type ATPase subunit delta</fullName>
            <shortName evidence="18">F-ATPase subunit delta</shortName>
        </alternativeName>
    </domain>
</protein>
<dbReference type="NCBIfam" id="TIGR01144">
    <property type="entry name" value="ATP_synt_b"/>
    <property type="match status" value="1"/>
</dbReference>
<comment type="function">
    <text evidence="18">This protein is part of the stalk that links CF(0) to CF(1). It either transmits conformational changes from CF(0) to CF(1) or is implicated in proton conduction.</text>
</comment>
<keyword evidence="12" id="KW-0511">Multifunctional enzyme</keyword>
<comment type="caution">
    <text evidence="19">The sequence shown here is derived from an EMBL/GenBank/DDBJ whole genome shotgun (WGS) entry which is preliminary data.</text>
</comment>
<dbReference type="SUPFAM" id="SSF81573">
    <property type="entry name" value="F1F0 ATP synthase subunit B, membrane domain"/>
    <property type="match status" value="1"/>
</dbReference>
<proteinExistence type="inferred from homology"/>
<dbReference type="InterPro" id="IPR002146">
    <property type="entry name" value="ATP_synth_b/b'su_bac/chlpt"/>
</dbReference>
<evidence type="ECO:0000256" key="10">
    <source>
        <dbReference type="ARBA" id="ARBA00023065"/>
    </source>
</evidence>
<dbReference type="Proteomes" id="UP000037247">
    <property type="component" value="Unassembled WGS sequence"/>
</dbReference>
<name>A0ABR5I737_9ACTN</name>